<dbReference type="EMBL" id="MHPU01000020">
    <property type="protein sequence ID" value="OGZ88530.1"/>
    <property type="molecule type" value="Genomic_DNA"/>
</dbReference>
<dbReference type="GO" id="GO:0004540">
    <property type="term" value="F:RNA nuclease activity"/>
    <property type="evidence" value="ECO:0007669"/>
    <property type="project" value="InterPro"/>
</dbReference>
<evidence type="ECO:0000313" key="3">
    <source>
        <dbReference type="Proteomes" id="UP000178935"/>
    </source>
</evidence>
<dbReference type="Gene3D" id="3.40.50.1010">
    <property type="entry name" value="5'-nuclease"/>
    <property type="match status" value="1"/>
</dbReference>
<protein>
    <recommendedName>
        <fullName evidence="1">NYN domain-containing protein</fullName>
    </recommendedName>
</protein>
<sequence>MNKEEIKRFLENIANKKERTIVIIDYGNVEKWKNSLGWQIGIKELANLVKNFSYGKQFLRRFYYGADYGANDKAEKIIDWSRLILEKADMNRFEVVKKRVKYIHNTNNKYGFDKKCDLDVEMAVDLIKERENYDTIIIFSGDGDLMYAIKYLKEIYQKSCIVFGARNHVGREIYDAKKEKIIDDILYAEDFEYRLNRNRFQN</sequence>
<name>A0A1G2JQG4_9BACT</name>
<dbReference type="PANTHER" id="PTHR35458">
    <property type="entry name" value="SLR0755 PROTEIN"/>
    <property type="match status" value="1"/>
</dbReference>
<evidence type="ECO:0000259" key="1">
    <source>
        <dbReference type="Pfam" id="PF01936"/>
    </source>
</evidence>
<reference evidence="2 3" key="1">
    <citation type="journal article" date="2016" name="Nat. Commun.">
        <title>Thousands of microbial genomes shed light on interconnected biogeochemical processes in an aquifer system.</title>
        <authorList>
            <person name="Anantharaman K."/>
            <person name="Brown C.T."/>
            <person name="Hug L.A."/>
            <person name="Sharon I."/>
            <person name="Castelle C.J."/>
            <person name="Probst A.J."/>
            <person name="Thomas B.C."/>
            <person name="Singh A."/>
            <person name="Wilkins M.J."/>
            <person name="Karaoz U."/>
            <person name="Brodie E.L."/>
            <person name="Williams K.H."/>
            <person name="Hubbard S.S."/>
            <person name="Banfield J.F."/>
        </authorList>
    </citation>
    <scope>NUCLEOTIDE SEQUENCE [LARGE SCALE GENOMIC DNA]</scope>
</reference>
<feature type="domain" description="NYN" evidence="1">
    <location>
        <begin position="19"/>
        <end position="177"/>
    </location>
</feature>
<dbReference type="Proteomes" id="UP000178935">
    <property type="component" value="Unassembled WGS sequence"/>
</dbReference>
<dbReference type="InterPro" id="IPR021139">
    <property type="entry name" value="NYN"/>
</dbReference>
<dbReference type="Pfam" id="PF01936">
    <property type="entry name" value="NYN"/>
    <property type="match status" value="1"/>
</dbReference>
<dbReference type="PANTHER" id="PTHR35458:SF2">
    <property type="entry name" value="SLR0755 PROTEIN"/>
    <property type="match status" value="1"/>
</dbReference>
<dbReference type="InterPro" id="IPR047140">
    <property type="entry name" value="LabA"/>
</dbReference>
<organism evidence="2 3">
    <name type="scientific">Candidatus Staskawiczbacteria bacterium RIFOXYD1_FULL_32_13</name>
    <dbReference type="NCBI Taxonomy" id="1802234"/>
    <lineage>
        <taxon>Bacteria</taxon>
        <taxon>Candidatus Staskawicziibacteriota</taxon>
    </lineage>
</organism>
<dbReference type="AlphaFoldDB" id="A0A1G2JQG4"/>
<accession>A0A1G2JQG4</accession>
<gene>
    <name evidence="2" type="ORF">A2561_04490</name>
</gene>
<proteinExistence type="predicted"/>
<evidence type="ECO:0000313" key="2">
    <source>
        <dbReference type="EMBL" id="OGZ88530.1"/>
    </source>
</evidence>
<comment type="caution">
    <text evidence="2">The sequence shown here is derived from an EMBL/GenBank/DDBJ whole genome shotgun (WGS) entry which is preliminary data.</text>
</comment>